<evidence type="ECO:0000313" key="2">
    <source>
        <dbReference type="EMBL" id="KAL2831594.1"/>
    </source>
</evidence>
<protein>
    <submittedName>
        <fullName evidence="2">Uncharacterized protein</fullName>
    </submittedName>
</protein>
<accession>A0ABR4IV03</accession>
<gene>
    <name evidence="2" type="ORF">BJY01DRAFT_254215</name>
</gene>
<sequence length="104" mass="11133">MSRLKVATSLSPSEIAHVSTPDTAPNKLRVDTTSAVPNSVAEVAETFKALFDPPTVFNRTLNAYVVDCHHTIPTFSVTIGGHTPIHELAELVVQTGLGFRTPPP</sequence>
<dbReference type="EMBL" id="JBFXLU010000281">
    <property type="protein sequence ID" value="KAL2831594.1"/>
    <property type="molecule type" value="Genomic_DNA"/>
</dbReference>
<evidence type="ECO:0000313" key="3">
    <source>
        <dbReference type="Proteomes" id="UP001610446"/>
    </source>
</evidence>
<evidence type="ECO:0000256" key="1">
    <source>
        <dbReference type="SAM" id="MobiDB-lite"/>
    </source>
</evidence>
<organism evidence="2 3">
    <name type="scientific">Aspergillus pseudoustus</name>
    <dbReference type="NCBI Taxonomy" id="1810923"/>
    <lineage>
        <taxon>Eukaryota</taxon>
        <taxon>Fungi</taxon>
        <taxon>Dikarya</taxon>
        <taxon>Ascomycota</taxon>
        <taxon>Pezizomycotina</taxon>
        <taxon>Eurotiomycetes</taxon>
        <taxon>Eurotiomycetidae</taxon>
        <taxon>Eurotiales</taxon>
        <taxon>Aspergillaceae</taxon>
        <taxon>Aspergillus</taxon>
        <taxon>Aspergillus subgen. Nidulantes</taxon>
    </lineage>
</organism>
<reference evidence="2 3" key="1">
    <citation type="submission" date="2024-07" db="EMBL/GenBank/DDBJ databases">
        <title>Section-level genome sequencing and comparative genomics of Aspergillus sections Usti and Cavernicolus.</title>
        <authorList>
            <consortium name="Lawrence Berkeley National Laboratory"/>
            <person name="Nybo J.L."/>
            <person name="Vesth T.C."/>
            <person name="Theobald S."/>
            <person name="Frisvad J.C."/>
            <person name="Larsen T.O."/>
            <person name="Kjaerboelling I."/>
            <person name="Rothschild-Mancinelli K."/>
            <person name="Lyhne E.K."/>
            <person name="Kogle M.E."/>
            <person name="Barry K."/>
            <person name="Clum A."/>
            <person name="Na H."/>
            <person name="Ledsgaard L."/>
            <person name="Lin J."/>
            <person name="Lipzen A."/>
            <person name="Kuo A."/>
            <person name="Riley R."/>
            <person name="Mondo S."/>
            <person name="Labutti K."/>
            <person name="Haridas S."/>
            <person name="Pangalinan J."/>
            <person name="Salamov A.A."/>
            <person name="Simmons B.A."/>
            <person name="Magnuson J.K."/>
            <person name="Chen J."/>
            <person name="Drula E."/>
            <person name="Henrissat B."/>
            <person name="Wiebenga A."/>
            <person name="Lubbers R.J."/>
            <person name="Gomes A.C."/>
            <person name="Makela M.R."/>
            <person name="Stajich J."/>
            <person name="Grigoriev I.V."/>
            <person name="Mortensen U.H."/>
            <person name="De Vries R.P."/>
            <person name="Baker S.E."/>
            <person name="Andersen M.R."/>
        </authorList>
    </citation>
    <scope>NUCLEOTIDE SEQUENCE [LARGE SCALE GENOMIC DNA]</scope>
    <source>
        <strain evidence="2 3">CBS 123904</strain>
    </source>
</reference>
<dbReference type="Proteomes" id="UP001610446">
    <property type="component" value="Unassembled WGS sequence"/>
</dbReference>
<feature type="region of interest" description="Disordered" evidence="1">
    <location>
        <begin position="1"/>
        <end position="29"/>
    </location>
</feature>
<keyword evidence="3" id="KW-1185">Reference proteome</keyword>
<name>A0ABR4IV03_9EURO</name>
<proteinExistence type="predicted"/>
<comment type="caution">
    <text evidence="2">The sequence shown here is derived from an EMBL/GenBank/DDBJ whole genome shotgun (WGS) entry which is preliminary data.</text>
</comment>